<reference evidence="1" key="1">
    <citation type="submission" date="2021-02" db="EMBL/GenBank/DDBJ databases">
        <authorList>
            <person name="Bekaert M."/>
        </authorList>
    </citation>
    <scope>NUCLEOTIDE SEQUENCE</scope>
    <source>
        <strain evidence="1">IoA-00</strain>
    </source>
</reference>
<dbReference type="EMBL" id="HG994593">
    <property type="protein sequence ID" value="CAF2849067.1"/>
    <property type="molecule type" value="Genomic_DNA"/>
</dbReference>
<keyword evidence="2" id="KW-1185">Reference proteome</keyword>
<dbReference type="PANTHER" id="PTHR19446">
    <property type="entry name" value="REVERSE TRANSCRIPTASES"/>
    <property type="match status" value="1"/>
</dbReference>
<dbReference type="InterPro" id="IPR000477">
    <property type="entry name" value="RT_dom"/>
</dbReference>
<accession>A0A7R8CKX9</accession>
<dbReference type="PROSITE" id="PS50878">
    <property type="entry name" value="RT_POL"/>
    <property type="match status" value="1"/>
</dbReference>
<dbReference type="AlphaFoldDB" id="A0A7R8CKX9"/>
<evidence type="ECO:0000313" key="2">
    <source>
        <dbReference type="Proteomes" id="UP000675881"/>
    </source>
</evidence>
<name>A0A7R8CKX9_LEPSM</name>
<evidence type="ECO:0000313" key="1">
    <source>
        <dbReference type="EMBL" id="CAF2849067.1"/>
    </source>
</evidence>
<gene>
    <name evidence="1" type="ORF">LSAA_5375</name>
</gene>
<sequence>MWSEASVIFVPKPSKDDYIHPNAYRPITLAKTIVKGLERVVYWHIESWKLKVQLINQFVFQREKSTDSAIGKVVDKVESAVFNNKNHAIIVFFNIERAFDNLHYSAMEKSVENNDIAPCTIK</sequence>
<proteinExistence type="predicted"/>
<organism evidence="1 2">
    <name type="scientific">Lepeophtheirus salmonis</name>
    <name type="common">Salmon louse</name>
    <name type="synonym">Caligus salmonis</name>
    <dbReference type="NCBI Taxonomy" id="72036"/>
    <lineage>
        <taxon>Eukaryota</taxon>
        <taxon>Metazoa</taxon>
        <taxon>Ecdysozoa</taxon>
        <taxon>Arthropoda</taxon>
        <taxon>Crustacea</taxon>
        <taxon>Multicrustacea</taxon>
        <taxon>Hexanauplia</taxon>
        <taxon>Copepoda</taxon>
        <taxon>Siphonostomatoida</taxon>
        <taxon>Caligidae</taxon>
        <taxon>Lepeophtheirus</taxon>
    </lineage>
</organism>
<protein>
    <submittedName>
        <fullName evidence="1">(salmon louse) hypothetical protein</fullName>
    </submittedName>
</protein>
<dbReference type="Proteomes" id="UP000675881">
    <property type="component" value="Chromosome 14"/>
</dbReference>